<name>A0A8B6GVI7_MYTGA</name>
<dbReference type="InterPro" id="IPR008928">
    <property type="entry name" value="6-hairpin_glycosidase_sf"/>
</dbReference>
<gene>
    <name evidence="2" type="ORF">MGAL_10B056465</name>
</gene>
<dbReference type="GO" id="GO:0005975">
    <property type="term" value="P:carbohydrate metabolic process"/>
    <property type="evidence" value="ECO:0007669"/>
    <property type="project" value="InterPro"/>
</dbReference>
<organism evidence="2 3">
    <name type="scientific">Mytilus galloprovincialis</name>
    <name type="common">Mediterranean mussel</name>
    <dbReference type="NCBI Taxonomy" id="29158"/>
    <lineage>
        <taxon>Eukaryota</taxon>
        <taxon>Metazoa</taxon>
        <taxon>Spiralia</taxon>
        <taxon>Lophotrochozoa</taxon>
        <taxon>Mollusca</taxon>
        <taxon>Bivalvia</taxon>
        <taxon>Autobranchia</taxon>
        <taxon>Pteriomorphia</taxon>
        <taxon>Mytilida</taxon>
        <taxon>Mytiloidea</taxon>
        <taxon>Mytilidae</taxon>
        <taxon>Mytilinae</taxon>
        <taxon>Mytilus</taxon>
    </lineage>
</organism>
<comment type="caution">
    <text evidence="2">The sequence shown here is derived from an EMBL/GenBank/DDBJ whole genome shotgun (WGS) entry which is preliminary data.</text>
</comment>
<keyword evidence="1" id="KW-0732">Signal</keyword>
<protein>
    <submittedName>
        <fullName evidence="2">Uncharacterized protein</fullName>
    </submittedName>
</protein>
<sequence>MTWKTNLTVCLCVPVFCLLISMAEGDTAKSTCSMEMFSGDFSAYMACTTQFALQSNWWPSPIAGLLSFQAWNSLSAFWENGIILETYANFVAFVGNNTRYTGIIKSSNRNLSSLKQAYGSIPSFDDMAWYALSFARIYEIFCWNEFLTNSVDVFDWLWKTAWDSNGTCGGGMWWNNGYRQKVTITNTISLQAAGKLYRFTNDTKYLHQMHEIWGYLLRNGIVDNSTYLIHDGPTPNCTGNNFIGPTYLGGTVIGGLVEFYKIYNKNETYLDLANKIAQAEIRNSTNRSTGILTEYCEPHCNDDQKVFKGIFVRNLRYLIDVLHDGKQKEEYQRYLDNNVKGIVQYSVCDKHPIQNCNIVFKYGPPYYNESGPVFAPNWNGPFTRGSPMQQIAALDLFISAIKPGTTCNGEFCDFNPYYPPPKPLTCNDKPCPRDQPCCNYTPSQSYTCCGSNQKCVSGICT</sequence>
<dbReference type="InterPro" id="IPR005198">
    <property type="entry name" value="Glyco_hydro_76"/>
</dbReference>
<dbReference type="Proteomes" id="UP000596742">
    <property type="component" value="Unassembled WGS sequence"/>
</dbReference>
<evidence type="ECO:0000256" key="1">
    <source>
        <dbReference type="SAM" id="SignalP"/>
    </source>
</evidence>
<keyword evidence="3" id="KW-1185">Reference proteome</keyword>
<feature type="signal peptide" evidence="1">
    <location>
        <begin position="1"/>
        <end position="25"/>
    </location>
</feature>
<proteinExistence type="predicted"/>
<feature type="chain" id="PRO_5032976114" evidence="1">
    <location>
        <begin position="26"/>
        <end position="461"/>
    </location>
</feature>
<dbReference type="Pfam" id="PF03663">
    <property type="entry name" value="Glyco_hydro_76"/>
    <property type="match status" value="1"/>
</dbReference>
<dbReference type="PANTHER" id="PTHR47791:SF3">
    <property type="entry name" value="MEIOTICALLY UP-REGULATED GENE 191 PROTEIN"/>
    <property type="match status" value="1"/>
</dbReference>
<reference evidence="2" key="1">
    <citation type="submission" date="2018-11" db="EMBL/GenBank/DDBJ databases">
        <authorList>
            <person name="Alioto T."/>
            <person name="Alioto T."/>
        </authorList>
    </citation>
    <scope>NUCLEOTIDE SEQUENCE</scope>
</reference>
<evidence type="ECO:0000313" key="3">
    <source>
        <dbReference type="Proteomes" id="UP000596742"/>
    </source>
</evidence>
<dbReference type="InterPro" id="IPR053169">
    <property type="entry name" value="MUG_Protein"/>
</dbReference>
<dbReference type="AlphaFoldDB" id="A0A8B6GVI7"/>
<dbReference type="SUPFAM" id="SSF48208">
    <property type="entry name" value="Six-hairpin glycosidases"/>
    <property type="match status" value="1"/>
</dbReference>
<dbReference type="OrthoDB" id="9984024at2759"/>
<dbReference type="Gene3D" id="1.50.10.20">
    <property type="match status" value="1"/>
</dbReference>
<accession>A0A8B6GVI7</accession>
<dbReference type="PANTHER" id="PTHR47791">
    <property type="entry name" value="MEIOTICALLY UP-REGULATED GENE 191 PROTEIN"/>
    <property type="match status" value="1"/>
</dbReference>
<dbReference type="EMBL" id="UYJE01009108">
    <property type="protein sequence ID" value="VDI70107.1"/>
    <property type="molecule type" value="Genomic_DNA"/>
</dbReference>
<evidence type="ECO:0000313" key="2">
    <source>
        <dbReference type="EMBL" id="VDI70107.1"/>
    </source>
</evidence>